<dbReference type="OMA" id="TINCYIF"/>
<evidence type="ECO:0000256" key="5">
    <source>
        <dbReference type="ARBA" id="ARBA00023004"/>
    </source>
</evidence>
<evidence type="ECO:0000256" key="7">
    <source>
        <dbReference type="SAM" id="Phobius"/>
    </source>
</evidence>
<evidence type="ECO:0000256" key="6">
    <source>
        <dbReference type="ARBA" id="ARBA00023033"/>
    </source>
</evidence>
<keyword evidence="4" id="KW-0560">Oxidoreductase</keyword>
<dbReference type="Proteomes" id="UP000261420">
    <property type="component" value="Unplaced"/>
</dbReference>
<dbReference type="Ensembl" id="ENSSDUT00000022245.1">
    <property type="protein sequence ID" value="ENSSDUP00000021842.1"/>
    <property type="gene ID" value="ENSSDUG00000015882.1"/>
</dbReference>
<proteinExistence type="inferred from homology"/>
<evidence type="ECO:0000256" key="2">
    <source>
        <dbReference type="ARBA" id="ARBA00022617"/>
    </source>
</evidence>
<dbReference type="InterPro" id="IPR050705">
    <property type="entry name" value="Cytochrome_P450_3A"/>
</dbReference>
<keyword evidence="7" id="KW-0812">Transmembrane</keyword>
<dbReference type="Pfam" id="PF00067">
    <property type="entry name" value="p450"/>
    <property type="match status" value="1"/>
</dbReference>
<dbReference type="PANTHER" id="PTHR24302:SF15">
    <property type="entry name" value="FATTY-ACID PEROXYGENASE"/>
    <property type="match status" value="1"/>
</dbReference>
<keyword evidence="5" id="KW-0408">Iron</keyword>
<dbReference type="PANTHER" id="PTHR24302">
    <property type="entry name" value="CYTOCHROME P450 FAMILY 3"/>
    <property type="match status" value="1"/>
</dbReference>
<keyword evidence="2" id="KW-0349">Heme</keyword>
<dbReference type="GO" id="GO:0020037">
    <property type="term" value="F:heme binding"/>
    <property type="evidence" value="ECO:0007669"/>
    <property type="project" value="InterPro"/>
</dbReference>
<evidence type="ECO:0000256" key="3">
    <source>
        <dbReference type="ARBA" id="ARBA00022723"/>
    </source>
</evidence>
<evidence type="ECO:0000256" key="1">
    <source>
        <dbReference type="ARBA" id="ARBA00010617"/>
    </source>
</evidence>
<dbReference type="AlphaFoldDB" id="A0A3B4UU76"/>
<dbReference type="GO" id="GO:0016705">
    <property type="term" value="F:oxidoreductase activity, acting on paired donors, with incorporation or reduction of molecular oxygen"/>
    <property type="evidence" value="ECO:0007669"/>
    <property type="project" value="InterPro"/>
</dbReference>
<keyword evidence="3" id="KW-0479">Metal-binding</keyword>
<comment type="similarity">
    <text evidence="1">Belongs to the cytochrome P450 family.</text>
</comment>
<dbReference type="InterPro" id="IPR001128">
    <property type="entry name" value="Cyt_P450"/>
</dbReference>
<keyword evidence="9" id="KW-1185">Reference proteome</keyword>
<sequence>MEYLDVVVNESLRLERISKASVEMNGVTIPKGTAIMIPVYTLHCYPALLSEPEAFKPGREQRQHRSLYLLLFRAGPRNRIGMLLALLMMKLAIVVLQNFSFVTCKETEIAMVLANDFFPQPNTPIKLKLEPRASAANSLSS</sequence>
<dbReference type="Gene3D" id="1.10.630.10">
    <property type="entry name" value="Cytochrome P450"/>
    <property type="match status" value="1"/>
</dbReference>
<keyword evidence="7" id="KW-1133">Transmembrane helix</keyword>
<dbReference type="InterPro" id="IPR036396">
    <property type="entry name" value="Cyt_P450_sf"/>
</dbReference>
<evidence type="ECO:0000313" key="9">
    <source>
        <dbReference type="Proteomes" id="UP000261420"/>
    </source>
</evidence>
<evidence type="ECO:0000313" key="8">
    <source>
        <dbReference type="Ensembl" id="ENSSDUP00000021842.1"/>
    </source>
</evidence>
<name>A0A3B4UU76_SERDU</name>
<keyword evidence="6" id="KW-0503">Monooxygenase</keyword>
<accession>A0A3B4UU76</accession>
<organism evidence="8 9">
    <name type="scientific">Seriola dumerili</name>
    <name type="common">Greater amberjack</name>
    <name type="synonym">Caranx dumerili</name>
    <dbReference type="NCBI Taxonomy" id="41447"/>
    <lineage>
        <taxon>Eukaryota</taxon>
        <taxon>Metazoa</taxon>
        <taxon>Chordata</taxon>
        <taxon>Craniata</taxon>
        <taxon>Vertebrata</taxon>
        <taxon>Euteleostomi</taxon>
        <taxon>Actinopterygii</taxon>
        <taxon>Neopterygii</taxon>
        <taxon>Teleostei</taxon>
        <taxon>Neoteleostei</taxon>
        <taxon>Acanthomorphata</taxon>
        <taxon>Carangaria</taxon>
        <taxon>Carangiformes</taxon>
        <taxon>Carangidae</taxon>
        <taxon>Seriola</taxon>
    </lineage>
</organism>
<dbReference type="GO" id="GO:0008395">
    <property type="term" value="F:steroid hydroxylase activity"/>
    <property type="evidence" value="ECO:0007669"/>
    <property type="project" value="TreeGrafter"/>
</dbReference>
<dbReference type="GeneTree" id="ENSGT00950000182958"/>
<protein>
    <submittedName>
        <fullName evidence="8">Uncharacterized protein</fullName>
    </submittedName>
</protein>
<dbReference type="GO" id="GO:0005506">
    <property type="term" value="F:iron ion binding"/>
    <property type="evidence" value="ECO:0007669"/>
    <property type="project" value="InterPro"/>
</dbReference>
<evidence type="ECO:0000256" key="4">
    <source>
        <dbReference type="ARBA" id="ARBA00023002"/>
    </source>
</evidence>
<reference evidence="8" key="1">
    <citation type="submission" date="2025-08" db="UniProtKB">
        <authorList>
            <consortium name="Ensembl"/>
        </authorList>
    </citation>
    <scope>IDENTIFICATION</scope>
</reference>
<reference evidence="8" key="2">
    <citation type="submission" date="2025-09" db="UniProtKB">
        <authorList>
            <consortium name="Ensembl"/>
        </authorList>
    </citation>
    <scope>IDENTIFICATION</scope>
</reference>
<dbReference type="SUPFAM" id="SSF48264">
    <property type="entry name" value="Cytochrome P450"/>
    <property type="match status" value="1"/>
</dbReference>
<keyword evidence="7" id="KW-0472">Membrane</keyword>
<dbReference type="STRING" id="41447.ENSSDUP00000021842"/>
<feature type="transmembrane region" description="Helical" evidence="7">
    <location>
        <begin position="80"/>
        <end position="99"/>
    </location>
</feature>